<accession>A0A381VW78</accession>
<reference evidence="1" key="1">
    <citation type="submission" date="2018-05" db="EMBL/GenBank/DDBJ databases">
        <authorList>
            <person name="Lanie J.A."/>
            <person name="Ng W.-L."/>
            <person name="Kazmierczak K.M."/>
            <person name="Andrzejewski T.M."/>
            <person name="Davidsen T.M."/>
            <person name="Wayne K.J."/>
            <person name="Tettelin H."/>
            <person name="Glass J.I."/>
            <person name="Rusch D."/>
            <person name="Podicherti R."/>
            <person name="Tsui H.-C.T."/>
            <person name="Winkler M.E."/>
        </authorList>
    </citation>
    <scope>NUCLEOTIDE SEQUENCE</scope>
</reference>
<dbReference type="EMBL" id="UINC01009973">
    <property type="protein sequence ID" value="SVA44550.1"/>
    <property type="molecule type" value="Genomic_DNA"/>
</dbReference>
<sequence>MKWASLVSTHSGFTWLQFEPDFSRYEGIVMHGGRAALEVSGSRVYLN</sequence>
<name>A0A381VW78_9ZZZZ</name>
<gene>
    <name evidence="1" type="ORF">METZ01_LOCUS97404</name>
</gene>
<proteinExistence type="predicted"/>
<evidence type="ECO:0000313" key="1">
    <source>
        <dbReference type="EMBL" id="SVA44550.1"/>
    </source>
</evidence>
<protein>
    <submittedName>
        <fullName evidence="1">Uncharacterized protein</fullName>
    </submittedName>
</protein>
<organism evidence="1">
    <name type="scientific">marine metagenome</name>
    <dbReference type="NCBI Taxonomy" id="408172"/>
    <lineage>
        <taxon>unclassified sequences</taxon>
        <taxon>metagenomes</taxon>
        <taxon>ecological metagenomes</taxon>
    </lineage>
</organism>
<dbReference type="AlphaFoldDB" id="A0A381VW78"/>